<dbReference type="InterPro" id="IPR042576">
    <property type="entry name" value="TRAF3IP1_N_sf"/>
</dbReference>
<evidence type="ECO:0000313" key="12">
    <source>
        <dbReference type="EMBL" id="KAG5470127.1"/>
    </source>
</evidence>
<evidence type="ECO:0000256" key="2">
    <source>
        <dbReference type="ARBA" id="ARBA00004430"/>
    </source>
</evidence>
<dbReference type="GO" id="GO:0005930">
    <property type="term" value="C:axoneme"/>
    <property type="evidence" value="ECO:0007669"/>
    <property type="project" value="UniProtKB-SubCell"/>
</dbReference>
<evidence type="ECO:0000256" key="9">
    <source>
        <dbReference type="ARBA" id="ARBA00070492"/>
    </source>
</evidence>
<dbReference type="GO" id="GO:0070507">
    <property type="term" value="P:regulation of microtubule cytoskeleton organization"/>
    <property type="evidence" value="ECO:0007669"/>
    <property type="project" value="TreeGrafter"/>
</dbReference>
<organism evidence="12 13">
    <name type="scientific">Leishmania orientalis</name>
    <dbReference type="NCBI Taxonomy" id="2249476"/>
    <lineage>
        <taxon>Eukaryota</taxon>
        <taxon>Discoba</taxon>
        <taxon>Euglenozoa</taxon>
        <taxon>Kinetoplastea</taxon>
        <taxon>Metakinetoplastina</taxon>
        <taxon>Trypanosomatida</taxon>
        <taxon>Trypanosomatidae</taxon>
        <taxon>Leishmaniinae</taxon>
        <taxon>Leishmania</taxon>
    </lineage>
</organism>
<dbReference type="GO" id="GO:0042073">
    <property type="term" value="P:intraciliary transport"/>
    <property type="evidence" value="ECO:0007669"/>
    <property type="project" value="TreeGrafter"/>
</dbReference>
<dbReference type="GeneID" id="92358775"/>
<dbReference type="AlphaFoldDB" id="A0A836FVI9"/>
<evidence type="ECO:0000256" key="5">
    <source>
        <dbReference type="ARBA" id="ARBA00023054"/>
    </source>
</evidence>
<comment type="caution">
    <text evidence="12">The sequence shown here is derived from an EMBL/GenBank/DDBJ whole genome shotgun (WGS) entry which is preliminary data.</text>
</comment>
<dbReference type="SMR" id="A0A836FVI9"/>
<protein>
    <recommendedName>
        <fullName evidence="9">TRAF3-interacting protein 1</fullName>
    </recommendedName>
</protein>
<dbReference type="Pfam" id="PF10243">
    <property type="entry name" value="MIP-T3"/>
    <property type="match status" value="1"/>
</dbReference>
<feature type="region of interest" description="Disordered" evidence="10">
    <location>
        <begin position="140"/>
        <end position="170"/>
    </location>
</feature>
<feature type="compositionally biased region" description="Low complexity" evidence="10">
    <location>
        <begin position="140"/>
        <end position="154"/>
    </location>
</feature>
<dbReference type="EMBL" id="JAFHLR010000032">
    <property type="protein sequence ID" value="KAG5470127.1"/>
    <property type="molecule type" value="Genomic_DNA"/>
</dbReference>
<sequence>MSGEVDFWSATIAAYQPLQLTSPELSPKLLKRPPFRFIHDIVDSIDARFAAYDHVIPAKLRDSAQVNTKEKKIEYLTILINYINKLMKVDLDVNPKKIVSGNEPEKTNIFLQYLAAAVGYAQQDKAALAVSAPKQKSAASASTSLSPPVASSLTGPAQSSGSLPPASSLCRKKSSSLDGAALRSSHLSALDEAAKFNRKLSSYSLNLSLSEQRDVRTDGQSIVRMWKALSSPQVETEPSRMPQEALETAIKRQIETMKMMQELLSENDRVIDKLESLVT</sequence>
<evidence type="ECO:0000256" key="7">
    <source>
        <dbReference type="ARBA" id="ARBA00023273"/>
    </source>
</evidence>
<evidence type="ECO:0000256" key="4">
    <source>
        <dbReference type="ARBA" id="ARBA00022794"/>
    </source>
</evidence>
<dbReference type="GO" id="GO:0030992">
    <property type="term" value="C:intraciliary transport particle B"/>
    <property type="evidence" value="ECO:0007669"/>
    <property type="project" value="TreeGrafter"/>
</dbReference>
<accession>A0A836FVI9</accession>
<dbReference type="PANTHER" id="PTHR31363:SF1">
    <property type="entry name" value="TRAF3-INTERACTING PROTEIN 1 N-TERMINAL DOMAIN-CONTAINING PROTEIN"/>
    <property type="match status" value="1"/>
</dbReference>
<dbReference type="InterPro" id="IPR040468">
    <property type="entry name" value="TRAF3IP1_N"/>
</dbReference>
<dbReference type="KEGG" id="loi:92358775"/>
<keyword evidence="5" id="KW-0175">Coiled coil</keyword>
<dbReference type="GO" id="GO:0048731">
    <property type="term" value="P:system development"/>
    <property type="evidence" value="ECO:0007669"/>
    <property type="project" value="UniProtKB-ARBA"/>
</dbReference>
<proteinExistence type="inferred from homology"/>
<reference evidence="13" key="1">
    <citation type="journal article" date="2021" name="Microbiol. Resour. Announc.">
        <title>LGAAP: Leishmaniinae Genome Assembly and Annotation Pipeline.</title>
        <authorList>
            <person name="Almutairi H."/>
            <person name="Urbaniak M.D."/>
            <person name="Bates M.D."/>
            <person name="Jariyapan N."/>
            <person name="Kwakye-Nuako G."/>
            <person name="Thomaz-Soccol V."/>
            <person name="Al-Salem W.S."/>
            <person name="Dillon R.J."/>
            <person name="Bates P.A."/>
            <person name="Gatherer D."/>
        </authorList>
    </citation>
    <scope>NUCLEOTIDE SEQUENCE [LARGE SCALE GENOMIC DNA]</scope>
</reference>
<keyword evidence="6" id="KW-0206">Cytoskeleton</keyword>
<evidence type="ECO:0000256" key="6">
    <source>
        <dbReference type="ARBA" id="ARBA00023212"/>
    </source>
</evidence>
<dbReference type="GO" id="GO:0008017">
    <property type="term" value="F:microtubule binding"/>
    <property type="evidence" value="ECO:0007669"/>
    <property type="project" value="InterPro"/>
</dbReference>
<evidence type="ECO:0000256" key="1">
    <source>
        <dbReference type="ARBA" id="ARBA00004120"/>
    </source>
</evidence>
<name>A0A836FVI9_9TRYP</name>
<evidence type="ECO:0000259" key="11">
    <source>
        <dbReference type="Pfam" id="PF10243"/>
    </source>
</evidence>
<dbReference type="GO" id="GO:0060271">
    <property type="term" value="P:cilium assembly"/>
    <property type="evidence" value="ECO:0007669"/>
    <property type="project" value="TreeGrafter"/>
</dbReference>
<feature type="domain" description="TRAF3-interacting protein 1 N-terminal" evidence="11">
    <location>
        <begin position="8"/>
        <end position="116"/>
    </location>
</feature>
<dbReference type="Proteomes" id="UP000674143">
    <property type="component" value="Unassembled WGS sequence"/>
</dbReference>
<gene>
    <name evidence="12" type="ORF">LSCM4_02821</name>
</gene>
<evidence type="ECO:0000256" key="3">
    <source>
        <dbReference type="ARBA" id="ARBA00022490"/>
    </source>
</evidence>
<dbReference type="RefSeq" id="XP_067060393.1">
    <property type="nucleotide sequence ID" value="XM_067204841.1"/>
</dbReference>
<evidence type="ECO:0000313" key="13">
    <source>
        <dbReference type="Proteomes" id="UP000674143"/>
    </source>
</evidence>
<comment type="subcellular location">
    <subcellularLocation>
        <location evidence="2">Cytoplasm</location>
        <location evidence="2">Cytoskeleton</location>
        <location evidence="2">Cilium axoneme</location>
    </subcellularLocation>
    <subcellularLocation>
        <location evidence="1">Cytoplasm</location>
        <location evidence="1">Cytoskeleton</location>
        <location evidence="1">Cilium basal body</location>
    </subcellularLocation>
</comment>
<evidence type="ECO:0000256" key="8">
    <source>
        <dbReference type="ARBA" id="ARBA00043971"/>
    </source>
</evidence>
<keyword evidence="7" id="KW-0966">Cell projection</keyword>
<dbReference type="GO" id="GO:0036064">
    <property type="term" value="C:ciliary basal body"/>
    <property type="evidence" value="ECO:0007669"/>
    <property type="project" value="TreeGrafter"/>
</dbReference>
<keyword evidence="4" id="KW-0970">Cilium biogenesis/degradation</keyword>
<dbReference type="InterPro" id="IPR018799">
    <property type="entry name" value="TRAF3IP1"/>
</dbReference>
<evidence type="ECO:0000256" key="10">
    <source>
        <dbReference type="SAM" id="MobiDB-lite"/>
    </source>
</evidence>
<reference evidence="13" key="2">
    <citation type="journal article" date="2021" name="Sci. Data">
        <title>Chromosome-scale genome sequencing, assembly and annotation of six genomes from subfamily Leishmaniinae.</title>
        <authorList>
            <person name="Almutairi H."/>
            <person name="Urbaniak M.D."/>
            <person name="Bates M.D."/>
            <person name="Jariyapan N."/>
            <person name="Kwakye-Nuako G."/>
            <person name="Thomaz Soccol V."/>
            <person name="Al-Salem W.S."/>
            <person name="Dillon R.J."/>
            <person name="Bates P.A."/>
            <person name="Gatherer D."/>
        </authorList>
    </citation>
    <scope>NUCLEOTIDE SEQUENCE [LARGE SCALE GENOMIC DNA]</scope>
</reference>
<dbReference type="Gene3D" id="1.10.418.50">
    <property type="entry name" value="Microtubule-binding protein MIP-T3"/>
    <property type="match status" value="1"/>
</dbReference>
<keyword evidence="3" id="KW-0963">Cytoplasm</keyword>
<dbReference type="GO" id="GO:0048513">
    <property type="term" value="P:animal organ development"/>
    <property type="evidence" value="ECO:0007669"/>
    <property type="project" value="UniProtKB-ARBA"/>
</dbReference>
<dbReference type="FunFam" id="1.10.418.50:FF:000001">
    <property type="entry name" value="TRAF3-interacting protein 1 isoform X1"/>
    <property type="match status" value="1"/>
</dbReference>
<keyword evidence="13" id="KW-1185">Reference proteome</keyword>
<comment type="similarity">
    <text evidence="8">Belongs to the TRAF3IP1 family.</text>
</comment>
<dbReference type="PANTHER" id="PTHR31363">
    <property type="entry name" value="TRAF3-INTERACTING PROTEIN 1"/>
    <property type="match status" value="1"/>
</dbReference>